<comment type="similarity">
    <text evidence="1">Belongs to the pseudomonas-type ThrB family.</text>
</comment>
<dbReference type="Pfam" id="PF01636">
    <property type="entry name" value="APH"/>
    <property type="match status" value="1"/>
</dbReference>
<dbReference type="PANTHER" id="PTHR21064:SF6">
    <property type="entry name" value="AMINOGLYCOSIDE PHOSPHOTRANSFERASE DOMAIN-CONTAINING PROTEIN"/>
    <property type="match status" value="1"/>
</dbReference>
<keyword evidence="4" id="KW-1185">Reference proteome</keyword>
<dbReference type="InterPro" id="IPR011009">
    <property type="entry name" value="Kinase-like_dom_sf"/>
</dbReference>
<dbReference type="Proteomes" id="UP000279959">
    <property type="component" value="Chromosome"/>
</dbReference>
<protein>
    <recommendedName>
        <fullName evidence="2">Aminoglycoside phosphotransferase domain-containing protein</fullName>
    </recommendedName>
</protein>
<evidence type="ECO:0000256" key="1">
    <source>
        <dbReference type="ARBA" id="ARBA00038240"/>
    </source>
</evidence>
<name>A0A494WEK4_9SPHN</name>
<gene>
    <name evidence="3" type="ORF">SAMIE_1026960</name>
</gene>
<dbReference type="KEGG" id="sami:SAMIE_1026960"/>
<dbReference type="RefSeq" id="WP_066701941.1">
    <property type="nucleotide sequence ID" value="NZ_AP018664.1"/>
</dbReference>
<dbReference type="AlphaFoldDB" id="A0A494WEK4"/>
<organism evidence="3 4">
    <name type="scientific">Sphingobium amiense</name>
    <dbReference type="NCBI Taxonomy" id="135719"/>
    <lineage>
        <taxon>Bacteria</taxon>
        <taxon>Pseudomonadati</taxon>
        <taxon>Pseudomonadota</taxon>
        <taxon>Alphaproteobacteria</taxon>
        <taxon>Sphingomonadales</taxon>
        <taxon>Sphingomonadaceae</taxon>
        <taxon>Sphingobium</taxon>
    </lineage>
</organism>
<evidence type="ECO:0000313" key="3">
    <source>
        <dbReference type="EMBL" id="BBD99195.1"/>
    </source>
</evidence>
<evidence type="ECO:0000313" key="4">
    <source>
        <dbReference type="Proteomes" id="UP000279959"/>
    </source>
</evidence>
<feature type="domain" description="Aminoglycoside phosphotransferase" evidence="2">
    <location>
        <begin position="39"/>
        <end position="256"/>
    </location>
</feature>
<accession>A0A494WEK4</accession>
<dbReference type="PANTHER" id="PTHR21064">
    <property type="entry name" value="AMINOGLYCOSIDE PHOSPHOTRANSFERASE DOMAIN-CONTAINING PROTEIN-RELATED"/>
    <property type="match status" value="1"/>
</dbReference>
<dbReference type="EMBL" id="AP018664">
    <property type="protein sequence ID" value="BBD99195.1"/>
    <property type="molecule type" value="Genomic_DNA"/>
</dbReference>
<evidence type="ECO:0000259" key="2">
    <source>
        <dbReference type="Pfam" id="PF01636"/>
    </source>
</evidence>
<proteinExistence type="inferred from homology"/>
<reference evidence="3 4" key="1">
    <citation type="submission" date="2018-05" db="EMBL/GenBank/DDBJ databases">
        <title>Complete Genome Sequence of the Nonylphenol-Degrading Bacterium Sphingobium amiense DSM 16289T.</title>
        <authorList>
            <person name="Ootsuka M."/>
            <person name="Nishizawa T."/>
            <person name="Ohta H."/>
        </authorList>
    </citation>
    <scope>NUCLEOTIDE SEQUENCE [LARGE SCALE GENOMIC DNA]</scope>
    <source>
        <strain evidence="3 4">DSM 16289</strain>
    </source>
</reference>
<dbReference type="InterPro" id="IPR002575">
    <property type="entry name" value="Aminoglycoside_PTrfase"/>
</dbReference>
<dbReference type="SUPFAM" id="SSF56112">
    <property type="entry name" value="Protein kinase-like (PK-like)"/>
    <property type="match status" value="1"/>
</dbReference>
<sequence>MGAASSGNQTKNAGALYDVAAAETLWRTVYGSAATAGRIASEVDAVFRMTEPSGEEYLLRITDNRDGTADLQAAVLDHIAATEPNLPVPRIRRSAGGSPVVAVTSVHGDPFAAFSTTFLAGKPLAALASPEMPNRVFRLLSRLDRSMSGFSHPRAKRSLLWDVSRADQILPLTDAIPAAALRVLVEHAVDDWSTRAAPILPGLPRQVIHNDFNPSNLLVADDGQISGIIDFGDAVEAPRICDLATAIAYQEPAGGFDALIATAVEIYDHTLSLTPEEIAILPILVRARAAMVVAITHWRAAQHPDNHAYLLRNVPLAKCLLEAAAQSPAS</sequence>
<dbReference type="InterPro" id="IPR050249">
    <property type="entry name" value="Pseudomonas-type_ThrB"/>
</dbReference>
<dbReference type="Gene3D" id="3.90.1200.10">
    <property type="match status" value="1"/>
</dbReference>
<dbReference type="GO" id="GO:0019202">
    <property type="term" value="F:amino acid kinase activity"/>
    <property type="evidence" value="ECO:0007669"/>
    <property type="project" value="TreeGrafter"/>
</dbReference>